<reference evidence="1 2" key="1">
    <citation type="journal article" date="2021" name="Environ. Microbiol.">
        <title>Gene family expansions and transcriptome signatures uncover fungal adaptations to wood decay.</title>
        <authorList>
            <person name="Hage H."/>
            <person name="Miyauchi S."/>
            <person name="Viragh M."/>
            <person name="Drula E."/>
            <person name="Min B."/>
            <person name="Chaduli D."/>
            <person name="Navarro D."/>
            <person name="Favel A."/>
            <person name="Norest M."/>
            <person name="Lesage-Meessen L."/>
            <person name="Balint B."/>
            <person name="Merenyi Z."/>
            <person name="de Eugenio L."/>
            <person name="Morin E."/>
            <person name="Martinez A.T."/>
            <person name="Baldrian P."/>
            <person name="Stursova M."/>
            <person name="Martinez M.J."/>
            <person name="Novotny C."/>
            <person name="Magnuson J.K."/>
            <person name="Spatafora J.W."/>
            <person name="Maurice S."/>
            <person name="Pangilinan J."/>
            <person name="Andreopoulos W."/>
            <person name="LaButti K."/>
            <person name="Hundley H."/>
            <person name="Na H."/>
            <person name="Kuo A."/>
            <person name="Barry K."/>
            <person name="Lipzen A."/>
            <person name="Henrissat B."/>
            <person name="Riley R."/>
            <person name="Ahrendt S."/>
            <person name="Nagy L.G."/>
            <person name="Grigoriev I.V."/>
            <person name="Martin F."/>
            <person name="Rosso M.N."/>
        </authorList>
    </citation>
    <scope>NUCLEOTIDE SEQUENCE [LARGE SCALE GENOMIC DNA]</scope>
    <source>
        <strain evidence="1 2">CIRM-BRFM 1785</strain>
    </source>
</reference>
<keyword evidence="2" id="KW-1185">Reference proteome</keyword>
<protein>
    <submittedName>
        <fullName evidence="1">Uncharacterized protein</fullName>
    </submittedName>
</protein>
<dbReference type="RefSeq" id="XP_047779742.1">
    <property type="nucleotide sequence ID" value="XM_047919332.1"/>
</dbReference>
<sequence>MTGPRQCRSLASSFASLPWIEFVLVVPRSGMAPNVRSRLGEPACSLNLFAFGLGSRLGLSASLARDGRRKTPLRDLLVVRRSPPGPRSVSQPLGLLKREQGRPSGLGTLLWAVDRRRCLFSGLGLSPSLPLPLRLCREHRAKTKNSSPRSPRRSSALLPVVGLLWDSGLFKRERGDPPDWGRYPARLSPLYYI</sequence>
<dbReference type="EMBL" id="JADCUA010000008">
    <property type="protein sequence ID" value="KAH9837704.1"/>
    <property type="molecule type" value="Genomic_DNA"/>
</dbReference>
<accession>A0ABQ8KI75</accession>
<proteinExistence type="predicted"/>
<name>A0ABQ8KI75_9APHY</name>
<evidence type="ECO:0000313" key="2">
    <source>
        <dbReference type="Proteomes" id="UP000814176"/>
    </source>
</evidence>
<comment type="caution">
    <text evidence="1">The sequence shown here is derived from an EMBL/GenBank/DDBJ whole genome shotgun (WGS) entry which is preliminary data.</text>
</comment>
<organism evidence="1 2">
    <name type="scientific">Rhodofomes roseus</name>
    <dbReference type="NCBI Taxonomy" id="34475"/>
    <lineage>
        <taxon>Eukaryota</taxon>
        <taxon>Fungi</taxon>
        <taxon>Dikarya</taxon>
        <taxon>Basidiomycota</taxon>
        <taxon>Agaricomycotina</taxon>
        <taxon>Agaricomycetes</taxon>
        <taxon>Polyporales</taxon>
        <taxon>Rhodofomes</taxon>
    </lineage>
</organism>
<dbReference type="Proteomes" id="UP000814176">
    <property type="component" value="Unassembled WGS sequence"/>
</dbReference>
<gene>
    <name evidence="1" type="ORF">C8Q71DRAFT_557089</name>
</gene>
<evidence type="ECO:0000313" key="1">
    <source>
        <dbReference type="EMBL" id="KAH9837704.1"/>
    </source>
</evidence>
<dbReference type="GeneID" id="72000064"/>